<dbReference type="RefSeq" id="WP_008869695.1">
    <property type="nucleotide sequence ID" value="NZ_ACJN02000002.1"/>
</dbReference>
<feature type="domain" description="4Fe-4S ferredoxin-type" evidence="9">
    <location>
        <begin position="627"/>
        <end position="656"/>
    </location>
</feature>
<dbReference type="InterPro" id="IPR036188">
    <property type="entry name" value="FAD/NAD-bd_sf"/>
</dbReference>
<evidence type="ECO:0000313" key="10">
    <source>
        <dbReference type="EMBL" id="EFI34367.1"/>
    </source>
</evidence>
<comment type="cofactor">
    <cofactor evidence="1">
        <name>FAD</name>
        <dbReference type="ChEBI" id="CHEBI:57692"/>
    </cofactor>
</comment>
<dbReference type="Gene3D" id="3.40.50.720">
    <property type="entry name" value="NAD(P)-binding Rossmann-like Domain"/>
    <property type="match status" value="1"/>
</dbReference>
<dbReference type="Gene3D" id="3.30.70.20">
    <property type="match status" value="2"/>
</dbReference>
<organism evidence="10 11">
    <name type="scientific">Desulfonatronospira thiodismutans ASO3-1</name>
    <dbReference type="NCBI Taxonomy" id="555779"/>
    <lineage>
        <taxon>Bacteria</taxon>
        <taxon>Pseudomonadati</taxon>
        <taxon>Thermodesulfobacteriota</taxon>
        <taxon>Desulfovibrionia</taxon>
        <taxon>Desulfovibrionales</taxon>
        <taxon>Desulfonatronovibrionaceae</taxon>
        <taxon>Desulfonatronospira</taxon>
    </lineage>
</organism>
<protein>
    <submittedName>
        <fullName evidence="10">4Fe-4S ferredoxin iron-sulfur binding domain protein</fullName>
    </submittedName>
</protein>
<dbReference type="SUPFAM" id="SSF54862">
    <property type="entry name" value="4Fe-4S ferredoxins"/>
    <property type="match status" value="1"/>
</dbReference>
<dbReference type="InterPro" id="IPR039650">
    <property type="entry name" value="HdrA-like"/>
</dbReference>
<comment type="caution">
    <text evidence="10">The sequence shown here is derived from an EMBL/GenBank/DDBJ whole genome shotgun (WGS) entry which is preliminary data.</text>
</comment>
<dbReference type="EMBL" id="ACJN02000002">
    <property type="protein sequence ID" value="EFI34367.1"/>
    <property type="molecule type" value="Genomic_DNA"/>
</dbReference>
<keyword evidence="6" id="KW-0560">Oxidoreductase</keyword>
<evidence type="ECO:0000256" key="3">
    <source>
        <dbReference type="ARBA" id="ARBA00022485"/>
    </source>
</evidence>
<keyword evidence="3" id="KW-0004">4Fe-4S</keyword>
<dbReference type="GO" id="GO:0016491">
    <property type="term" value="F:oxidoreductase activity"/>
    <property type="evidence" value="ECO:0007669"/>
    <property type="project" value="UniProtKB-KW"/>
</dbReference>
<evidence type="ECO:0000256" key="1">
    <source>
        <dbReference type="ARBA" id="ARBA00001974"/>
    </source>
</evidence>
<keyword evidence="5" id="KW-0285">Flavoprotein</keyword>
<dbReference type="Proteomes" id="UP000005496">
    <property type="component" value="Unassembled WGS sequence"/>
</dbReference>
<dbReference type="OrthoDB" id="9758544at2"/>
<dbReference type="PANTHER" id="PTHR43498">
    <property type="entry name" value="FERREDOXIN:COB-COM HETERODISULFIDE REDUCTASE SUBUNIT A"/>
    <property type="match status" value="1"/>
</dbReference>
<dbReference type="InterPro" id="IPR017896">
    <property type="entry name" value="4Fe4S_Fe-S-bd"/>
</dbReference>
<dbReference type="Pfam" id="PF00037">
    <property type="entry name" value="Fer4"/>
    <property type="match status" value="1"/>
</dbReference>
<comment type="similarity">
    <text evidence="2">Belongs to the HdrA family.</text>
</comment>
<feature type="domain" description="4Fe-4S ferredoxin-type" evidence="9">
    <location>
        <begin position="594"/>
        <end position="623"/>
    </location>
</feature>
<gene>
    <name evidence="10" type="ORF">Dthio_PD1718</name>
</gene>
<feature type="domain" description="4Fe-4S ferredoxin-type" evidence="9">
    <location>
        <begin position="235"/>
        <end position="265"/>
    </location>
</feature>
<sequence>MAKVGVYVCYCGTNIAGVIDIETVRAFAETLPEVSVARKDLFMCSDSGQELIKQDIREGLVDRVVVAACTPRTHEPIFRAAVQSAGLNKYLFEMANIRDQDSWVHPDNPEEATNKAMRLLASAVGKASRLKPLEEKYVDVTPAAMVIGGGVSGISSALELANMGYTTYLVEKDPSIGGIMAQLDKTFPTNDCSACILTPLMVDVANHPNIKLMTYSEVEDVEGFIGNFTVKVRRKQSYVDWKKCTGCGDCATSCPVRVPNEFNHGMDQRPSIYIHFPQAVPKKAVLDVESCINCAGHKLGREPKISKKTGNPMIAPCQKVCPADAIDRSQQLDPQGSIEEVKVGSIVVATGFQVMDKKWFKEMAPDSPNVITALQLERLISATGPTGGKLYMPSTANKVPETITFVSCMGSRDEKFHTYCSRVCCMYMVKQARLLKEKYPDLNIYMHFIDVRAAGKEYDEYYTGARKMGINILKGKVGGLEVLPEDRLRVLAYDMEGCVPVEYQSDLVVLATAIEIPETAKKLAHATGLQFCGSHFYRELHPKLGPVETSVEGLFLAGCCQGPKDIPDSVSQAKGAAATAAVPLAQGKVKIEPIISEVHTEKCSGCGICVPLCPYDAITMKMVDDHPRAEIDMTACKGCGVCTTACPSAAIVLHGYEEEQIYAQIEALTV</sequence>
<evidence type="ECO:0000256" key="5">
    <source>
        <dbReference type="ARBA" id="ARBA00022827"/>
    </source>
</evidence>
<proteinExistence type="inferred from homology"/>
<evidence type="ECO:0000313" key="11">
    <source>
        <dbReference type="Proteomes" id="UP000005496"/>
    </source>
</evidence>
<dbReference type="AlphaFoldDB" id="D6SNP1"/>
<name>D6SNP1_9BACT</name>
<dbReference type="Pfam" id="PF12831">
    <property type="entry name" value="FAD_oxidored"/>
    <property type="match status" value="1"/>
</dbReference>
<reference evidence="10" key="1">
    <citation type="submission" date="2010-05" db="EMBL/GenBank/DDBJ databases">
        <title>The draft genome of Desulfonatronospira thiodismutans ASO3-1.</title>
        <authorList>
            <consortium name="US DOE Joint Genome Institute (JGI-PGF)"/>
            <person name="Lucas S."/>
            <person name="Copeland A."/>
            <person name="Lapidus A."/>
            <person name="Cheng J.-F."/>
            <person name="Bruce D."/>
            <person name="Goodwin L."/>
            <person name="Pitluck S."/>
            <person name="Chertkov O."/>
            <person name="Brettin T."/>
            <person name="Detter J.C."/>
            <person name="Han C."/>
            <person name="Land M.L."/>
            <person name="Hauser L."/>
            <person name="Kyrpides N."/>
            <person name="Mikhailova N."/>
            <person name="Muyzer G."/>
            <person name="Woyke T."/>
        </authorList>
    </citation>
    <scope>NUCLEOTIDE SEQUENCE [LARGE SCALE GENOMIC DNA]</scope>
    <source>
        <strain evidence="10">ASO3-1</strain>
    </source>
</reference>
<dbReference type="PROSITE" id="PS51379">
    <property type="entry name" value="4FE4S_FER_2"/>
    <property type="match status" value="3"/>
</dbReference>
<dbReference type="GO" id="GO:0051539">
    <property type="term" value="F:4 iron, 4 sulfur cluster binding"/>
    <property type="evidence" value="ECO:0007669"/>
    <property type="project" value="UniProtKB-KW"/>
</dbReference>
<dbReference type="SUPFAM" id="SSF51905">
    <property type="entry name" value="FAD/NAD(P)-binding domain"/>
    <property type="match status" value="1"/>
</dbReference>
<keyword evidence="5" id="KW-0274">FAD</keyword>
<keyword evidence="8" id="KW-0411">Iron-sulfur</keyword>
<keyword evidence="11" id="KW-1185">Reference proteome</keyword>
<evidence type="ECO:0000256" key="6">
    <source>
        <dbReference type="ARBA" id="ARBA00023002"/>
    </source>
</evidence>
<evidence type="ECO:0000256" key="4">
    <source>
        <dbReference type="ARBA" id="ARBA00022723"/>
    </source>
</evidence>
<dbReference type="Pfam" id="PF12838">
    <property type="entry name" value="Fer4_7"/>
    <property type="match status" value="1"/>
</dbReference>
<evidence type="ECO:0000256" key="8">
    <source>
        <dbReference type="ARBA" id="ARBA00023014"/>
    </source>
</evidence>
<dbReference type="eggNOG" id="COG1148">
    <property type="taxonomic scope" value="Bacteria"/>
</dbReference>
<evidence type="ECO:0000259" key="9">
    <source>
        <dbReference type="PROSITE" id="PS51379"/>
    </source>
</evidence>
<accession>D6SNP1</accession>
<dbReference type="GO" id="GO:0046872">
    <property type="term" value="F:metal ion binding"/>
    <property type="evidence" value="ECO:0007669"/>
    <property type="project" value="UniProtKB-KW"/>
</dbReference>
<dbReference type="PROSITE" id="PS00198">
    <property type="entry name" value="4FE4S_FER_1"/>
    <property type="match status" value="3"/>
</dbReference>
<evidence type="ECO:0000256" key="7">
    <source>
        <dbReference type="ARBA" id="ARBA00023004"/>
    </source>
</evidence>
<dbReference type="PANTHER" id="PTHR43498:SF1">
    <property type="entry name" value="COB--COM HETERODISULFIDE REDUCTASE IRON-SULFUR SUBUNIT A"/>
    <property type="match status" value="1"/>
</dbReference>
<evidence type="ECO:0000256" key="2">
    <source>
        <dbReference type="ARBA" id="ARBA00006561"/>
    </source>
</evidence>
<dbReference type="InterPro" id="IPR017900">
    <property type="entry name" value="4Fe4S_Fe_S_CS"/>
</dbReference>
<keyword evidence="7" id="KW-0408">Iron</keyword>
<keyword evidence="4" id="KW-0479">Metal-binding</keyword>